<keyword evidence="3" id="KW-1185">Reference proteome</keyword>
<protein>
    <submittedName>
        <fullName evidence="2">Uncharacterized protein</fullName>
    </submittedName>
</protein>
<proteinExistence type="predicted"/>
<gene>
    <name evidence="2" type="ORF">AAE021_17035</name>
</gene>
<feature type="compositionally biased region" description="Pro residues" evidence="1">
    <location>
        <begin position="1"/>
        <end position="12"/>
    </location>
</feature>
<sequence length="114" mass="12548">MPPASPPVPPVISLPAASGPVASRPPGTITHAPYRREPYVRCRTPSSVIDGKAAAWTRTAVLLHWIDDGGRAHNRWVPAVAVQRIRRDDSAWQDPYDDWSFYYPETAAAMPFAA</sequence>
<evidence type="ECO:0000256" key="1">
    <source>
        <dbReference type="SAM" id="MobiDB-lite"/>
    </source>
</evidence>
<evidence type="ECO:0000313" key="3">
    <source>
        <dbReference type="Proteomes" id="UP001448858"/>
    </source>
</evidence>
<dbReference type="Proteomes" id="UP001448858">
    <property type="component" value="Chromosome"/>
</dbReference>
<dbReference type="EMBL" id="CP151657">
    <property type="protein sequence ID" value="WZP15826.1"/>
    <property type="molecule type" value="Genomic_DNA"/>
</dbReference>
<feature type="region of interest" description="Disordered" evidence="1">
    <location>
        <begin position="1"/>
        <end position="32"/>
    </location>
</feature>
<reference evidence="2 3" key="1">
    <citation type="submission" date="2024-04" db="EMBL/GenBank/DDBJ databases">
        <title>Arthrobacter sp. from Plains bison fecal sample.</title>
        <authorList>
            <person name="Ruzzini A."/>
        </authorList>
    </citation>
    <scope>NUCLEOTIDE SEQUENCE [LARGE SCALE GENOMIC DNA]</scope>
    <source>
        <strain evidence="2 3">EINP1</strain>
    </source>
</reference>
<accession>A0ABZ2ZWP6</accession>
<evidence type="ECO:0000313" key="2">
    <source>
        <dbReference type="EMBL" id="WZP15826.1"/>
    </source>
</evidence>
<name>A0ABZ2ZWP6_9MICC</name>
<dbReference type="RefSeq" id="WP_342023478.1">
    <property type="nucleotide sequence ID" value="NZ_CP151657.1"/>
</dbReference>
<organism evidence="2 3">
    <name type="scientific">Arthrobacter citreus</name>
    <dbReference type="NCBI Taxonomy" id="1670"/>
    <lineage>
        <taxon>Bacteria</taxon>
        <taxon>Bacillati</taxon>
        <taxon>Actinomycetota</taxon>
        <taxon>Actinomycetes</taxon>
        <taxon>Micrococcales</taxon>
        <taxon>Micrococcaceae</taxon>
        <taxon>Arthrobacter</taxon>
    </lineage>
</organism>